<dbReference type="Proteomes" id="UP001245683">
    <property type="component" value="Unassembled WGS sequence"/>
</dbReference>
<dbReference type="RefSeq" id="WP_315340656.1">
    <property type="nucleotide sequence ID" value="NZ_JAVDZE010000001.1"/>
</dbReference>
<dbReference type="AlphaFoldDB" id="A0AAE4T225"/>
<reference evidence="1 2" key="1">
    <citation type="submission" date="2023-08" db="EMBL/GenBank/DDBJ databases">
        <title>Draft genome sequence of Thermococcus waiotapuensis WT1T, a thermophilic sulphur-dependent archaeon from order Thermococcales.</title>
        <authorList>
            <person name="Manners S.H."/>
            <person name="Carere C.R."/>
            <person name="Dhami M.K."/>
            <person name="Dobson R.C.J."/>
            <person name="Stott M.B."/>
        </authorList>
    </citation>
    <scope>NUCLEOTIDE SEQUENCE [LARGE SCALE GENOMIC DNA]</scope>
    <source>
        <strain evidence="1 2">WT1</strain>
    </source>
</reference>
<name>A0AAE4T225_9EURY</name>
<proteinExistence type="predicted"/>
<comment type="caution">
    <text evidence="1">The sequence shown here is derived from an EMBL/GenBank/DDBJ whole genome shotgun (WGS) entry which is preliminary data.</text>
</comment>
<organism evidence="1 2">
    <name type="scientific">Thermococcus waiotapuensis</name>
    <dbReference type="NCBI Taxonomy" id="90909"/>
    <lineage>
        <taxon>Archaea</taxon>
        <taxon>Methanobacteriati</taxon>
        <taxon>Methanobacteriota</taxon>
        <taxon>Thermococci</taxon>
        <taxon>Thermococcales</taxon>
        <taxon>Thermococcaceae</taxon>
        <taxon>Thermococcus</taxon>
    </lineage>
</organism>
<sequence>MDAKKGASLFILFLLALAVGYIAFNVIKPEPDHQVSQSPPDFYQSPSPSKYAELFGDIIRNYSTYYLMESALYGEYLWDGLNQETYNCTLTKNATLLKEKVNNLVSMYKNLSKREVSERSVVGVLLLGDLGFGISSLSSEGEEQLRRDLGEICILEGRLTNFDSFKKRAVEVYGEPSFSYEKLSNLSSHLEREVSRTYGIPFSGEWPVETRFALQHFVYILSQNSTLLDSFLNGYDPEKSYNLLKTLLGELDENPYAKALFRPSIVYLSELWREEYVLSQNKAAVDDHYLRVFWAWYQLVKPEQFIG</sequence>
<evidence type="ECO:0000313" key="1">
    <source>
        <dbReference type="EMBL" id="MDV3103687.1"/>
    </source>
</evidence>
<keyword evidence="2" id="KW-1185">Reference proteome</keyword>
<protein>
    <submittedName>
        <fullName evidence="1">Uncharacterized protein</fullName>
    </submittedName>
</protein>
<gene>
    <name evidence="1" type="ORF">RBI02_03880</name>
</gene>
<dbReference type="EMBL" id="JAVDZE010000001">
    <property type="protein sequence ID" value="MDV3103687.1"/>
    <property type="molecule type" value="Genomic_DNA"/>
</dbReference>
<evidence type="ECO:0000313" key="2">
    <source>
        <dbReference type="Proteomes" id="UP001245683"/>
    </source>
</evidence>
<accession>A0AAE4T225</accession>